<name>A0A3R9Z4K6_9RICK</name>
<dbReference type="Proteomes" id="UP000279470">
    <property type="component" value="Unassembled WGS sequence"/>
</dbReference>
<comment type="caution">
    <text evidence="1">The sequence shown here is derived from an EMBL/GenBank/DDBJ whole genome shotgun (WGS) entry which is preliminary data.</text>
</comment>
<dbReference type="AlphaFoldDB" id="A0A3R9Z4K6"/>
<protein>
    <submittedName>
        <fullName evidence="1">Uncharacterized protein</fullName>
    </submittedName>
</protein>
<evidence type="ECO:0000313" key="2">
    <source>
        <dbReference type="Proteomes" id="UP000279470"/>
    </source>
</evidence>
<evidence type="ECO:0000313" key="1">
    <source>
        <dbReference type="EMBL" id="RST63197.1"/>
    </source>
</evidence>
<keyword evidence="2" id="KW-1185">Reference proteome</keyword>
<accession>A0A3R9Z4K6</accession>
<dbReference type="RefSeq" id="WP_126045108.1">
    <property type="nucleotide sequence ID" value="NZ_RXFM01000085.1"/>
</dbReference>
<dbReference type="EMBL" id="RXFM01000085">
    <property type="protein sequence ID" value="RST63197.1"/>
    <property type="molecule type" value="Genomic_DNA"/>
</dbReference>
<reference evidence="2" key="1">
    <citation type="submission" date="2018-11" db="EMBL/GenBank/DDBJ databases">
        <title>Phylogenetic, genomic, and biogeographic characterization of a novel and ubiquitous marine invertebrate-associated Rickettsiales parasite, Candidatus Marinoinvertebrata rohwerii, gen. nov., sp. nov.</title>
        <authorList>
            <person name="Klinges J.G."/>
            <person name="Rosales S.M."/>
            <person name="Mcminds R."/>
            <person name="Shaver E.C."/>
            <person name="Shantz A."/>
            <person name="Peters E.C."/>
            <person name="Burkepile D.E."/>
            <person name="Silliman B.R."/>
            <person name="Vega Thurber R.L."/>
        </authorList>
    </citation>
    <scope>NUCLEOTIDE SEQUENCE [LARGE SCALE GENOMIC DNA]</scope>
    <source>
        <strain evidence="2">a_cerv_44</strain>
    </source>
</reference>
<proteinExistence type="predicted"/>
<gene>
    <name evidence="1" type="ORF">EIC27_05585</name>
</gene>
<sequence>MPKYHLNHVYGISKILNYGLVFIIGYESDFSNKYKHIASAMFYNRSLRNYFLDLTIFNSDRKWKNKCDYYKVDDFYSSAKISKEILVKNSIINSFAPYVILTYDNKSRKEQEKIVSKEKNIQQGVGFTIRTASDSRLKKVEADILYLNSKKTKSVLLTFNIKF</sequence>
<organism evidence="1 2">
    <name type="scientific">Candidatus Aquarickettsia rohweri</name>
    <dbReference type="NCBI Taxonomy" id="2602574"/>
    <lineage>
        <taxon>Bacteria</taxon>
        <taxon>Pseudomonadati</taxon>
        <taxon>Pseudomonadota</taxon>
        <taxon>Alphaproteobacteria</taxon>
        <taxon>Rickettsiales</taxon>
        <taxon>Candidatus Midichloriaceae</taxon>
        <taxon>Candidatus Aquarickettsia</taxon>
    </lineage>
</organism>